<gene>
    <name evidence="2" type="ORF">ACFOHL_05805</name>
</gene>
<comment type="caution">
    <text evidence="2">The sequence shown here is derived from an EMBL/GenBank/DDBJ whole genome shotgun (WGS) entry which is preliminary data.</text>
</comment>
<protein>
    <recommendedName>
        <fullName evidence="4">DUF4350 domain-containing protein</fullName>
    </recommendedName>
</protein>
<evidence type="ECO:0008006" key="4">
    <source>
        <dbReference type="Google" id="ProtNLM"/>
    </source>
</evidence>
<keyword evidence="1" id="KW-1133">Transmembrane helix</keyword>
<dbReference type="EMBL" id="JBHRSW010000007">
    <property type="protein sequence ID" value="MFC3121126.1"/>
    <property type="molecule type" value="Genomic_DNA"/>
</dbReference>
<proteinExistence type="predicted"/>
<dbReference type="Proteomes" id="UP001595478">
    <property type="component" value="Unassembled WGS sequence"/>
</dbReference>
<evidence type="ECO:0000313" key="3">
    <source>
        <dbReference type="Proteomes" id="UP001595478"/>
    </source>
</evidence>
<sequence length="395" mass="45422">MKRISLKDSLVALLIVVFGAFLYANIETYEEEEYRGFGDEVYEQEYLALDKHLQNYGLRLVSSNNINQLFSDQDFSPNHQDIVIITQAEIALPDSLSSQIIAWVNSGGTLIIGLGTNYTESTFSTNTLMKKLGASAVFIDEQNYHAYDDVFTTIDSPTYGQMEIDLEQSIYIKLENNDTQNKYTRADYAIIDAFSAKQDADKAYPTYYKLALGDGTISILTDVFIWNNWQIDYADNVFLAHELMRNAGKVFVFTADDAQMWYQIIASYSPAFYWILSLLLLLILWFKATRFGAVRTDEQSISTSFSEHIRASGQFYWSNKQADKLLSEVRQQTIEAYHKRFSLANKSEEKIIKILSHSSALPEEKIHYYLFQAHALNEKKFIHLMQGLQQLRKIL</sequence>
<evidence type="ECO:0000313" key="2">
    <source>
        <dbReference type="EMBL" id="MFC3121126.1"/>
    </source>
</evidence>
<dbReference type="RefSeq" id="WP_376919265.1">
    <property type="nucleotide sequence ID" value="NZ_JBHRSW010000007.1"/>
</dbReference>
<organism evidence="2 3">
    <name type="scientific">Agaribacter flavus</name>
    <dbReference type="NCBI Taxonomy" id="1902781"/>
    <lineage>
        <taxon>Bacteria</taxon>
        <taxon>Pseudomonadati</taxon>
        <taxon>Pseudomonadota</taxon>
        <taxon>Gammaproteobacteria</taxon>
        <taxon>Alteromonadales</taxon>
        <taxon>Alteromonadaceae</taxon>
        <taxon>Agaribacter</taxon>
    </lineage>
</organism>
<name>A0ABV7FNW5_9ALTE</name>
<evidence type="ECO:0000256" key="1">
    <source>
        <dbReference type="SAM" id="Phobius"/>
    </source>
</evidence>
<keyword evidence="1" id="KW-0472">Membrane</keyword>
<reference evidence="3" key="1">
    <citation type="journal article" date="2019" name="Int. J. Syst. Evol. Microbiol.">
        <title>The Global Catalogue of Microorganisms (GCM) 10K type strain sequencing project: providing services to taxonomists for standard genome sequencing and annotation.</title>
        <authorList>
            <consortium name="The Broad Institute Genomics Platform"/>
            <consortium name="The Broad Institute Genome Sequencing Center for Infectious Disease"/>
            <person name="Wu L."/>
            <person name="Ma J."/>
        </authorList>
    </citation>
    <scope>NUCLEOTIDE SEQUENCE [LARGE SCALE GENOMIC DNA]</scope>
    <source>
        <strain evidence="3">KCTC 52473</strain>
    </source>
</reference>
<feature type="transmembrane region" description="Helical" evidence="1">
    <location>
        <begin position="260"/>
        <end position="286"/>
    </location>
</feature>
<keyword evidence="3" id="KW-1185">Reference proteome</keyword>
<accession>A0ABV7FNW5</accession>
<keyword evidence="1" id="KW-0812">Transmembrane</keyword>